<evidence type="ECO:0000256" key="1">
    <source>
        <dbReference type="SAM" id="MobiDB-lite"/>
    </source>
</evidence>
<evidence type="ECO:0000313" key="3">
    <source>
        <dbReference type="Proteomes" id="UP000001660"/>
    </source>
</evidence>
<keyword evidence="3" id="KW-1185">Reference proteome</keyword>
<dbReference type="KEGG" id="nde:NIDE4171"/>
<name>D8P8K7_9BACT</name>
<proteinExistence type="predicted"/>
<organism evidence="2 3">
    <name type="scientific">Nitrospira defluvii</name>
    <dbReference type="NCBI Taxonomy" id="330214"/>
    <lineage>
        <taxon>Bacteria</taxon>
        <taxon>Pseudomonadati</taxon>
        <taxon>Nitrospirota</taxon>
        <taxon>Nitrospiria</taxon>
        <taxon>Nitrospirales</taxon>
        <taxon>Nitrospiraceae</taxon>
        <taxon>Nitrospira</taxon>
    </lineage>
</organism>
<accession>D8P8K7</accession>
<dbReference type="Proteomes" id="UP000001660">
    <property type="component" value="Chromosome"/>
</dbReference>
<dbReference type="HOGENOM" id="CLU_2647808_0_0_0"/>
<evidence type="ECO:0000313" key="2">
    <source>
        <dbReference type="EMBL" id="CBK43839.1"/>
    </source>
</evidence>
<protein>
    <submittedName>
        <fullName evidence="2">Uncharacterized protein</fullName>
    </submittedName>
</protein>
<feature type="region of interest" description="Disordered" evidence="1">
    <location>
        <begin position="47"/>
        <end position="76"/>
    </location>
</feature>
<dbReference type="EMBL" id="FP929003">
    <property type="protein sequence ID" value="CBK43839.1"/>
    <property type="molecule type" value="Genomic_DNA"/>
</dbReference>
<reference evidence="2 3" key="1">
    <citation type="journal article" date="2010" name="Proc. Natl. Acad. Sci. U.S.A.">
        <title>A Nitrospira metagenome illuminates the physiology and evolution of globally important nitrite-oxidizing bacteria.</title>
        <authorList>
            <person name="Lucker S."/>
            <person name="Wagner M."/>
            <person name="Maixner F."/>
            <person name="Pelletier E."/>
            <person name="Koch H."/>
            <person name="Vacherie B."/>
            <person name="Rattei T."/>
            <person name="Sinninghe Damste J."/>
            <person name="Spieck E."/>
            <person name="Le Paslier D."/>
            <person name="Daims H."/>
        </authorList>
    </citation>
    <scope>NUCLEOTIDE SEQUENCE [LARGE SCALE GENOMIC DNA]</scope>
</reference>
<gene>
    <name evidence="2" type="ORF">NIDE4171</name>
</gene>
<sequence>MSTVLHTLSRNKSRLGIQDKSAHNDLRRRATRLLLIFRDGLTALTEGRMEPRRRTAGTKDAPALAGPLEHHRHTTE</sequence>
<dbReference type="AlphaFoldDB" id="D8P8K7"/>